<dbReference type="RefSeq" id="XP_058336581.1">
    <property type="nucleotide sequence ID" value="XM_058492658.1"/>
</dbReference>
<gene>
    <name evidence="1" type="ORF">O0I10_012770</name>
</gene>
<accession>A0AAD7XVH8</accession>
<organism evidence="1 2">
    <name type="scientific">Lichtheimia ornata</name>
    <dbReference type="NCBI Taxonomy" id="688661"/>
    <lineage>
        <taxon>Eukaryota</taxon>
        <taxon>Fungi</taxon>
        <taxon>Fungi incertae sedis</taxon>
        <taxon>Mucoromycota</taxon>
        <taxon>Mucoromycotina</taxon>
        <taxon>Mucoromycetes</taxon>
        <taxon>Mucorales</taxon>
        <taxon>Lichtheimiaceae</taxon>
        <taxon>Lichtheimia</taxon>
    </lineage>
</organism>
<dbReference type="EMBL" id="JARTCD010000154">
    <property type="protein sequence ID" value="KAJ8651667.1"/>
    <property type="molecule type" value="Genomic_DNA"/>
</dbReference>
<sequence length="72" mass="7804">MDLHANKLFSDLSPQIIYPPLQALQSSIIPQGISAHANYAIYAPIQAPARHGNRMAMATDRLLGSLRFGTAT</sequence>
<dbReference type="Proteomes" id="UP001234581">
    <property type="component" value="Unassembled WGS sequence"/>
</dbReference>
<protein>
    <submittedName>
        <fullName evidence="1">Uncharacterized protein</fullName>
    </submittedName>
</protein>
<dbReference type="GeneID" id="83220104"/>
<dbReference type="AlphaFoldDB" id="A0AAD7XVH8"/>
<reference evidence="1 2" key="1">
    <citation type="submission" date="2023-03" db="EMBL/GenBank/DDBJ databases">
        <title>Genome sequence of Lichtheimia ornata CBS 291.66.</title>
        <authorList>
            <person name="Mohabir J.T."/>
            <person name="Shea T.P."/>
            <person name="Kurbessoian T."/>
            <person name="Berby B."/>
            <person name="Fontaine J."/>
            <person name="Livny J."/>
            <person name="Gnirke A."/>
            <person name="Stajich J.E."/>
            <person name="Cuomo C.A."/>
        </authorList>
    </citation>
    <scope>NUCLEOTIDE SEQUENCE [LARGE SCALE GENOMIC DNA]</scope>
    <source>
        <strain evidence="1">CBS 291.66</strain>
    </source>
</reference>
<keyword evidence="2" id="KW-1185">Reference proteome</keyword>
<name>A0AAD7XVH8_9FUNG</name>
<proteinExistence type="predicted"/>
<evidence type="ECO:0000313" key="1">
    <source>
        <dbReference type="EMBL" id="KAJ8651667.1"/>
    </source>
</evidence>
<comment type="caution">
    <text evidence="1">The sequence shown here is derived from an EMBL/GenBank/DDBJ whole genome shotgun (WGS) entry which is preliminary data.</text>
</comment>
<evidence type="ECO:0000313" key="2">
    <source>
        <dbReference type="Proteomes" id="UP001234581"/>
    </source>
</evidence>